<comment type="similarity">
    <text evidence="1">Belongs to the bacterial sugar transferase family.</text>
</comment>
<evidence type="ECO:0000313" key="4">
    <source>
        <dbReference type="EMBL" id="NEM05943.1"/>
    </source>
</evidence>
<dbReference type="InterPro" id="IPR003362">
    <property type="entry name" value="Bact_transf"/>
</dbReference>
<organism evidence="4 5">
    <name type="scientific">Geodermatophilus normandii</name>
    <dbReference type="NCBI Taxonomy" id="1137989"/>
    <lineage>
        <taxon>Bacteria</taxon>
        <taxon>Bacillati</taxon>
        <taxon>Actinomycetota</taxon>
        <taxon>Actinomycetes</taxon>
        <taxon>Geodermatophilales</taxon>
        <taxon>Geodermatophilaceae</taxon>
        <taxon>Geodermatophilus</taxon>
    </lineage>
</organism>
<feature type="domain" description="Bacterial sugar transferase" evidence="3">
    <location>
        <begin position="64"/>
        <end position="174"/>
    </location>
</feature>
<evidence type="ECO:0000313" key="5">
    <source>
        <dbReference type="Proteomes" id="UP000471126"/>
    </source>
</evidence>
<sequence length="190" mass="19999">MLPAGWVGQKSRGCLQRSPVLGGLDEVADVVRACGIDTVAVLPCRELDGPALRRPGWALEELPVLVAGLMGIALAVEFSSCGLASFRQGRVGRDGGTCRMPDFRSMVTGTDRMVEAPEAGSHGNGVLFTKGALSVTRVGRALRRYSLDELPQLFNVFKGEMSLVGPCPPLQREAEEPGPTCTGGSSSSRG</sequence>
<dbReference type="PANTHER" id="PTHR30576">
    <property type="entry name" value="COLANIC BIOSYNTHESIS UDP-GLUCOSE LIPID CARRIER TRANSFERASE"/>
    <property type="match status" value="1"/>
</dbReference>
<name>A0A6P0GF93_9ACTN</name>
<comment type="caution">
    <text evidence="4">The sequence shown here is derived from an EMBL/GenBank/DDBJ whole genome shotgun (WGS) entry which is preliminary data.</text>
</comment>
<dbReference type="Pfam" id="PF02397">
    <property type="entry name" value="Bac_transf"/>
    <property type="match status" value="1"/>
</dbReference>
<dbReference type="RefSeq" id="WP_163476098.1">
    <property type="nucleotide sequence ID" value="NZ_JAAGWE010000012.1"/>
</dbReference>
<dbReference type="Proteomes" id="UP000471126">
    <property type="component" value="Unassembled WGS sequence"/>
</dbReference>
<evidence type="ECO:0000256" key="1">
    <source>
        <dbReference type="ARBA" id="ARBA00006464"/>
    </source>
</evidence>
<gene>
    <name evidence="4" type="ORF">GCU54_07895</name>
</gene>
<protein>
    <recommendedName>
        <fullName evidence="3">Bacterial sugar transferase domain-containing protein</fullName>
    </recommendedName>
</protein>
<reference evidence="4 5" key="1">
    <citation type="submission" date="2019-12" db="EMBL/GenBank/DDBJ databases">
        <title>WGS of CPCC 203550 I12A-02606.</title>
        <authorList>
            <person name="Jiang Z."/>
        </authorList>
    </citation>
    <scope>NUCLEOTIDE SEQUENCE [LARGE SCALE GENOMIC DNA]</scope>
    <source>
        <strain evidence="4 5">I12A-02606</strain>
    </source>
</reference>
<proteinExistence type="inferred from homology"/>
<dbReference type="AlphaFoldDB" id="A0A6P0GF93"/>
<dbReference type="GO" id="GO:0016780">
    <property type="term" value="F:phosphotransferase activity, for other substituted phosphate groups"/>
    <property type="evidence" value="ECO:0007669"/>
    <property type="project" value="TreeGrafter"/>
</dbReference>
<accession>A0A6P0GF93</accession>
<feature type="region of interest" description="Disordered" evidence="2">
    <location>
        <begin position="168"/>
        <end position="190"/>
    </location>
</feature>
<dbReference type="EMBL" id="JAAGWE010000012">
    <property type="protein sequence ID" value="NEM05943.1"/>
    <property type="molecule type" value="Genomic_DNA"/>
</dbReference>
<dbReference type="PANTHER" id="PTHR30576:SF10">
    <property type="entry name" value="SLL5057 PROTEIN"/>
    <property type="match status" value="1"/>
</dbReference>
<evidence type="ECO:0000256" key="2">
    <source>
        <dbReference type="SAM" id="MobiDB-lite"/>
    </source>
</evidence>
<evidence type="ECO:0000259" key="3">
    <source>
        <dbReference type="Pfam" id="PF02397"/>
    </source>
</evidence>